<dbReference type="InterPro" id="IPR001881">
    <property type="entry name" value="EGF-like_Ca-bd_dom"/>
</dbReference>
<dbReference type="PANTHER" id="PTHR27005:SF482">
    <property type="entry name" value="OS01G0580150 PROTEIN"/>
    <property type="match status" value="1"/>
</dbReference>
<evidence type="ECO:0000256" key="17">
    <source>
        <dbReference type="PROSITE-ProRule" id="PRU10141"/>
    </source>
</evidence>
<evidence type="ECO:0000256" key="7">
    <source>
        <dbReference type="ARBA" id="ARBA00022692"/>
    </source>
</evidence>
<dbReference type="GO" id="GO:0005509">
    <property type="term" value="F:calcium ion binding"/>
    <property type="evidence" value="ECO:0007669"/>
    <property type="project" value="InterPro"/>
</dbReference>
<keyword evidence="13" id="KW-1133">Transmembrane helix</keyword>
<dbReference type="InterPro" id="IPR025287">
    <property type="entry name" value="WAK_GUB"/>
</dbReference>
<evidence type="ECO:0000256" key="13">
    <source>
        <dbReference type="ARBA" id="ARBA00022989"/>
    </source>
</evidence>
<evidence type="ECO:0000256" key="9">
    <source>
        <dbReference type="ARBA" id="ARBA00022741"/>
    </source>
</evidence>
<dbReference type="PROSITE" id="PS50011">
    <property type="entry name" value="PROTEIN_KINASE_DOM"/>
    <property type="match status" value="2"/>
</dbReference>
<evidence type="ECO:0000256" key="4">
    <source>
        <dbReference type="ARBA" id="ARBA00022536"/>
    </source>
</evidence>
<evidence type="ECO:0000256" key="18">
    <source>
        <dbReference type="SAM" id="SignalP"/>
    </source>
</evidence>
<dbReference type="Gene3D" id="1.10.510.10">
    <property type="entry name" value="Transferase(Phosphotransferase) domain 1"/>
    <property type="match status" value="2"/>
</dbReference>
<keyword evidence="5" id="KW-0328">Glycosyltransferase</keyword>
<dbReference type="PROSITE" id="PS01187">
    <property type="entry name" value="EGF_CA"/>
    <property type="match status" value="2"/>
</dbReference>
<dbReference type="GO" id="GO:0030247">
    <property type="term" value="F:polysaccharide binding"/>
    <property type="evidence" value="ECO:0007669"/>
    <property type="project" value="InterPro"/>
</dbReference>
<keyword evidence="10" id="KW-0418">Kinase</keyword>
<keyword evidence="11" id="KW-0256">Endoplasmic reticulum</keyword>
<evidence type="ECO:0000256" key="5">
    <source>
        <dbReference type="ARBA" id="ARBA00022676"/>
    </source>
</evidence>
<dbReference type="PROSITE" id="PS00107">
    <property type="entry name" value="PROTEIN_KINASE_ATP"/>
    <property type="match status" value="2"/>
</dbReference>
<dbReference type="Pfam" id="PF13947">
    <property type="entry name" value="GUB_WAK_bind"/>
    <property type="match status" value="2"/>
</dbReference>
<evidence type="ECO:0000256" key="12">
    <source>
        <dbReference type="ARBA" id="ARBA00022840"/>
    </source>
</evidence>
<organism evidence="20">
    <name type="scientific">Oryza punctata</name>
    <name type="common">Red rice</name>
    <dbReference type="NCBI Taxonomy" id="4537"/>
    <lineage>
        <taxon>Eukaryota</taxon>
        <taxon>Viridiplantae</taxon>
        <taxon>Streptophyta</taxon>
        <taxon>Embryophyta</taxon>
        <taxon>Tracheophyta</taxon>
        <taxon>Spermatophyta</taxon>
        <taxon>Magnoliopsida</taxon>
        <taxon>Liliopsida</taxon>
        <taxon>Poales</taxon>
        <taxon>Poaceae</taxon>
        <taxon>BOP clade</taxon>
        <taxon>Oryzoideae</taxon>
        <taxon>Oryzeae</taxon>
        <taxon>Oryzinae</taxon>
        <taxon>Oryza</taxon>
    </lineage>
</organism>
<dbReference type="Pfam" id="PF00069">
    <property type="entry name" value="Pkinase"/>
    <property type="match status" value="2"/>
</dbReference>
<dbReference type="SUPFAM" id="SSF57196">
    <property type="entry name" value="EGF/Laminin"/>
    <property type="match status" value="2"/>
</dbReference>
<evidence type="ECO:0000256" key="1">
    <source>
        <dbReference type="ARBA" id="ARBA00004477"/>
    </source>
</evidence>
<keyword evidence="4" id="KW-0245">EGF-like domain</keyword>
<dbReference type="InterPro" id="IPR005599">
    <property type="entry name" value="GPI_mannosylTrfase"/>
</dbReference>
<evidence type="ECO:0000256" key="14">
    <source>
        <dbReference type="ARBA" id="ARBA00023136"/>
    </source>
</evidence>
<dbReference type="InterPro" id="IPR008271">
    <property type="entry name" value="Ser/Thr_kinase_AS"/>
</dbReference>
<evidence type="ECO:0000256" key="3">
    <source>
        <dbReference type="ARBA" id="ARBA00022527"/>
    </source>
</evidence>
<comment type="subcellular location">
    <subcellularLocation>
        <location evidence="1">Endoplasmic reticulum membrane</location>
        <topology evidence="1">Multi-pass membrane protein</topology>
    </subcellularLocation>
    <subcellularLocation>
        <location evidence="2">Membrane</location>
        <topology evidence="2">Single-pass type I membrane protein</topology>
    </subcellularLocation>
</comment>
<dbReference type="InterPro" id="IPR000742">
    <property type="entry name" value="EGF"/>
</dbReference>
<dbReference type="GO" id="GO:0016757">
    <property type="term" value="F:glycosyltransferase activity"/>
    <property type="evidence" value="ECO:0007669"/>
    <property type="project" value="UniProtKB-KW"/>
</dbReference>
<evidence type="ECO:0000313" key="20">
    <source>
        <dbReference type="EnsemblPlants" id="OPUNC08G00020.1"/>
    </source>
</evidence>
<keyword evidence="15" id="KW-1015">Disulfide bond</keyword>
<evidence type="ECO:0000256" key="16">
    <source>
        <dbReference type="ARBA" id="ARBA00023180"/>
    </source>
</evidence>
<dbReference type="GO" id="GO:0007166">
    <property type="term" value="P:cell surface receptor signaling pathway"/>
    <property type="evidence" value="ECO:0007669"/>
    <property type="project" value="InterPro"/>
</dbReference>
<dbReference type="FunFam" id="1.10.510.10:FF:000084">
    <property type="entry name" value="Wall-associated receptor kinase 2"/>
    <property type="match status" value="2"/>
</dbReference>
<evidence type="ECO:0000259" key="19">
    <source>
        <dbReference type="PROSITE" id="PS50011"/>
    </source>
</evidence>
<reference evidence="20" key="1">
    <citation type="submission" date="2015-04" db="UniProtKB">
        <authorList>
            <consortium name="EnsemblPlants"/>
        </authorList>
    </citation>
    <scope>IDENTIFICATION</scope>
</reference>
<feature type="domain" description="Protein kinase" evidence="19">
    <location>
        <begin position="1131"/>
        <end position="1403"/>
    </location>
</feature>
<name>A0A0E0LQ79_ORYPU</name>
<keyword evidence="21" id="KW-1185">Reference proteome</keyword>
<evidence type="ECO:0000256" key="15">
    <source>
        <dbReference type="ARBA" id="ARBA00023157"/>
    </source>
</evidence>
<protein>
    <recommendedName>
        <fullName evidence="19">Protein kinase domain-containing protein</fullName>
    </recommendedName>
</protein>
<keyword evidence="7" id="KW-0812">Transmembrane</keyword>
<dbReference type="PROSITE" id="PS00010">
    <property type="entry name" value="ASX_HYDROXYL"/>
    <property type="match status" value="2"/>
</dbReference>
<feature type="chain" id="PRO_5002366580" description="Protein kinase domain-containing protein" evidence="18">
    <location>
        <begin position="27"/>
        <end position="1667"/>
    </location>
</feature>
<dbReference type="GO" id="GO:0005886">
    <property type="term" value="C:plasma membrane"/>
    <property type="evidence" value="ECO:0007669"/>
    <property type="project" value="TreeGrafter"/>
</dbReference>
<dbReference type="STRING" id="4537.A0A0E0LQ79"/>
<feature type="binding site" evidence="17">
    <location>
        <position position="437"/>
    </location>
    <ligand>
        <name>ATP</name>
        <dbReference type="ChEBI" id="CHEBI:30616"/>
    </ligand>
</feature>
<dbReference type="CDD" id="cd14066">
    <property type="entry name" value="STKc_IRAK"/>
    <property type="match status" value="2"/>
</dbReference>
<keyword evidence="6" id="KW-0808">Transferase</keyword>
<dbReference type="Pfam" id="PF03901">
    <property type="entry name" value="Glyco_transf_22"/>
    <property type="match status" value="1"/>
</dbReference>
<feature type="binding site" evidence="17">
    <location>
        <position position="1159"/>
    </location>
    <ligand>
        <name>ATP</name>
        <dbReference type="ChEBI" id="CHEBI:30616"/>
    </ligand>
</feature>
<dbReference type="eggNOG" id="KOG1771">
    <property type="taxonomic scope" value="Eukaryota"/>
</dbReference>
<dbReference type="InterPro" id="IPR000719">
    <property type="entry name" value="Prot_kinase_dom"/>
</dbReference>
<proteinExistence type="predicted"/>
<dbReference type="InterPro" id="IPR045274">
    <property type="entry name" value="WAK-like"/>
</dbReference>
<evidence type="ECO:0000256" key="2">
    <source>
        <dbReference type="ARBA" id="ARBA00004479"/>
    </source>
</evidence>
<dbReference type="Gene3D" id="2.10.25.10">
    <property type="entry name" value="Laminin"/>
    <property type="match status" value="2"/>
</dbReference>
<keyword evidence="8 18" id="KW-0732">Signal</keyword>
<keyword evidence="9 17" id="KW-0547">Nucleotide-binding</keyword>
<dbReference type="SMART" id="SM00179">
    <property type="entry name" value="EGF_CA"/>
    <property type="match status" value="2"/>
</dbReference>
<evidence type="ECO:0000256" key="8">
    <source>
        <dbReference type="ARBA" id="ARBA00022729"/>
    </source>
</evidence>
<dbReference type="SMART" id="SM00220">
    <property type="entry name" value="S_TKc"/>
    <property type="match status" value="2"/>
</dbReference>
<keyword evidence="16" id="KW-0325">Glycoprotein</keyword>
<dbReference type="InterPro" id="IPR000152">
    <property type="entry name" value="EGF-type_Asp/Asn_hydroxyl_site"/>
</dbReference>
<dbReference type="SUPFAM" id="SSF56112">
    <property type="entry name" value="Protein kinase-like (PK-like)"/>
    <property type="match status" value="2"/>
</dbReference>
<dbReference type="Gramene" id="OPUNC08G00020.1">
    <property type="protein sequence ID" value="OPUNC08G00020.1"/>
    <property type="gene ID" value="OPUNC08G00020"/>
</dbReference>
<dbReference type="InterPro" id="IPR049883">
    <property type="entry name" value="NOTCH1_EGF-like"/>
</dbReference>
<dbReference type="SMART" id="SM00181">
    <property type="entry name" value="EGF"/>
    <property type="match status" value="4"/>
</dbReference>
<dbReference type="InterPro" id="IPR017441">
    <property type="entry name" value="Protein_kinase_ATP_BS"/>
</dbReference>
<dbReference type="GO" id="GO:0004674">
    <property type="term" value="F:protein serine/threonine kinase activity"/>
    <property type="evidence" value="ECO:0007669"/>
    <property type="project" value="UniProtKB-KW"/>
</dbReference>
<dbReference type="PANTHER" id="PTHR27005">
    <property type="entry name" value="WALL-ASSOCIATED RECEPTOR KINASE-LIKE 21"/>
    <property type="match status" value="1"/>
</dbReference>
<dbReference type="Gene3D" id="3.30.200.20">
    <property type="entry name" value="Phosphorylase Kinase, domain 1"/>
    <property type="match status" value="2"/>
</dbReference>
<sequence>MAAVLLPRLLFLATILLLGTIKITMASRSRMAKPGCRETCGNLTIPFPFGIGDGCFYSHGFDVSCEDGRTYMHNSTSQMEIYNISLFTGQVSVSSLIASECYNTSGRIEGGWASASTAALFTISSKANKLTAIGCNTLAFLKGYNEQVVGAGCFSMCLDNRSVDSSGQCSGMGYCQTSIAPNLTSFNVTFDSRFNNSQMLDFNPCSYGFVAEQDWFKFEATYLEGNKLTEKFNDGVPAVLDWVVGYESCEEAQKNRSSYACVSTNSRCISSPDATGYLRVCNNGFAGNPYLEEGCQDIDECKFPVQYPCHGICSNAIGDYSCSCQPGTHSIDPKKETCSPNTTSERARLTKICIFALLIECQKTKLMKEKERFFQQNVGLLLYEQIRSKQVDTVRIFTKQELENATDNFNSSRELGRGSHGTVYKGILKDNRIVAIKRSKIRNMVEKDEFVQEMIILSQINHRNVVKLLGCCLEVEVPMLVYEFIPNGTLFELIHGKYRTTSISLDARLRIAQESAEALAYLHSSASPPIVHGDVKSPNILLGDNYIAKVTDFGASRMLPKDEIQFMTMVQGTLGYLDPEYLQEHQLTEKSDVYSFGVVILELITRKTIIYSDSADEKKSLASSFLLALKENILQSILDKNILGVGTELFQDVAQLAKCCLSTKGEERPLMTEVAERLKAIRSTWREQLIESANNETVCLLENSSQYDPSITGRSGSLMTLDLETVLLPRLLFLATILLLGTIKITMASRSRMAKPGCRETCGNLTIPFPFGIGDGCFYSHGFDVSCEDGRTYMHNSTSQMEIYNISLFTGQVSVSSLIASECYNTSGRIEGGWASASTAALFTISSKANKLTAIGCNTLAFLKGYNEQVVGAGCFSMCLDNRSVDSSGQCSGMGYCQTSIAPNLTSFNVTFDSRFNNSQMLDFNPCSYGFVAEQDWFKFEATYLEGNKLTEKFNDGVPAVLDWVVGYESCEEAQKNRSSYACVSTNSRCISSPDATGYLRVCNNGFAGNPYLEEGCQDIDECKFPVQYPCHGICSNAIGDYSCSCQPGTHSIDPKKETCSPNTTSERARLTKICIFALLIECQKTKLMKEKERFFQQNVGLLLYEQIRSKQVDTVRIFTKQELENATDNFNSSRELGRGSHGTVYKGILKDNRIVAIKRSKIRNMVEKDEFVQEMIILSQINHRNVVKLLGCCLEVEVPMLVYEFIPNGTLFELIHGKYRTTSISLDARLRIAQESAEALAYLHSSASPPIVHGDVKSPNILLGDNYIAKVTDFGASRMLPKDEIQFMTMVQGTLGYLDPEYLQEHQLTEKSDVYSFGVVILELITRKTIIYSDSADEKKSLASSFLLALKENILQSILDKNILGVGTELFQDVAQLAKCCLSTKGEERPLMTEVAERLKAIRSTWREQLIESANNETVCLLENSSQYDPSITGRSGSLMTLDLETGDYYGTHVFHWYFSQGFPLMIWTFLPFSISGIMKSREWRLAGYNLAAMVQFKGKGRNEKGCLSRLQLSVILLILTNVPMALYMSLYHQRGTEDVMFYLSREAHDGRVKSFLFLMPCHSTPYYSTLHYNLPMRFLDCTPSENKGTFDESDRFLMNPLDFVGKVFGNLSSFSHIVLFESEERHVKLLLHNSFKEVRRFFHSHFKVDRDLQSSVVVYSRMNVL</sequence>
<dbReference type="HOGENOM" id="CLU_000288_43_8_1"/>
<keyword evidence="3" id="KW-0723">Serine/threonine-protein kinase</keyword>
<dbReference type="InterPro" id="IPR018097">
    <property type="entry name" value="EGF_Ca-bd_CS"/>
</dbReference>
<evidence type="ECO:0000256" key="6">
    <source>
        <dbReference type="ARBA" id="ARBA00022679"/>
    </source>
</evidence>
<keyword evidence="12 17" id="KW-0067">ATP-binding</keyword>
<dbReference type="GO" id="GO:0005524">
    <property type="term" value="F:ATP binding"/>
    <property type="evidence" value="ECO:0007669"/>
    <property type="project" value="UniProtKB-UniRule"/>
</dbReference>
<dbReference type="GO" id="GO:0005789">
    <property type="term" value="C:endoplasmic reticulum membrane"/>
    <property type="evidence" value="ECO:0007669"/>
    <property type="project" value="UniProtKB-SubCell"/>
</dbReference>
<dbReference type="Pfam" id="PF07645">
    <property type="entry name" value="EGF_CA"/>
    <property type="match status" value="2"/>
</dbReference>
<dbReference type="PROSITE" id="PS00108">
    <property type="entry name" value="PROTEIN_KINASE_ST"/>
    <property type="match status" value="2"/>
</dbReference>
<evidence type="ECO:0000256" key="11">
    <source>
        <dbReference type="ARBA" id="ARBA00022824"/>
    </source>
</evidence>
<dbReference type="FunFam" id="3.30.200.20:FF:000043">
    <property type="entry name" value="Wall-associated receptor kinase 2"/>
    <property type="match status" value="2"/>
</dbReference>
<accession>A0A0E0LQ79</accession>
<reference evidence="20" key="2">
    <citation type="submission" date="2018-05" db="EMBL/GenBank/DDBJ databases">
        <title>OpunRS2 (Oryza punctata Reference Sequence Version 2).</title>
        <authorList>
            <person name="Zhang J."/>
            <person name="Kudrna D."/>
            <person name="Lee S."/>
            <person name="Talag J."/>
            <person name="Welchert J."/>
            <person name="Wing R.A."/>
        </authorList>
    </citation>
    <scope>NUCLEOTIDE SEQUENCE [LARGE SCALE GENOMIC DNA]</scope>
</reference>
<dbReference type="Proteomes" id="UP000026962">
    <property type="component" value="Chromosome 8"/>
</dbReference>
<feature type="domain" description="Protein kinase" evidence="19">
    <location>
        <begin position="409"/>
        <end position="681"/>
    </location>
</feature>
<evidence type="ECO:0000256" key="10">
    <source>
        <dbReference type="ARBA" id="ARBA00022777"/>
    </source>
</evidence>
<keyword evidence="14" id="KW-0472">Membrane</keyword>
<dbReference type="OMA" id="IETWIHP"/>
<feature type="signal peptide" evidence="18">
    <location>
        <begin position="1"/>
        <end position="26"/>
    </location>
</feature>
<dbReference type="CDD" id="cd00054">
    <property type="entry name" value="EGF_CA"/>
    <property type="match status" value="2"/>
</dbReference>
<dbReference type="EnsemblPlants" id="OPUNC08G00020.1">
    <property type="protein sequence ID" value="OPUNC08G00020.1"/>
    <property type="gene ID" value="OPUNC08G00020"/>
</dbReference>
<evidence type="ECO:0000313" key="21">
    <source>
        <dbReference type="Proteomes" id="UP000026962"/>
    </source>
</evidence>
<dbReference type="InterPro" id="IPR011009">
    <property type="entry name" value="Kinase-like_dom_sf"/>
</dbReference>